<reference evidence="2" key="1">
    <citation type="submission" date="2023-07" db="EMBL/GenBank/DDBJ databases">
        <title>draft genome sequence of fig (Ficus carica).</title>
        <authorList>
            <person name="Takahashi T."/>
            <person name="Nishimura K."/>
        </authorList>
    </citation>
    <scope>NUCLEOTIDE SEQUENCE</scope>
</reference>
<name>A0AA88A5W8_FICCA</name>
<feature type="region of interest" description="Disordered" evidence="1">
    <location>
        <begin position="235"/>
        <end position="254"/>
    </location>
</feature>
<dbReference type="Proteomes" id="UP001187192">
    <property type="component" value="Unassembled WGS sequence"/>
</dbReference>
<gene>
    <name evidence="2" type="ORF">TIFTF001_008944</name>
</gene>
<keyword evidence="3" id="KW-1185">Reference proteome</keyword>
<proteinExistence type="predicted"/>
<organism evidence="2 3">
    <name type="scientific">Ficus carica</name>
    <name type="common">Common fig</name>
    <dbReference type="NCBI Taxonomy" id="3494"/>
    <lineage>
        <taxon>Eukaryota</taxon>
        <taxon>Viridiplantae</taxon>
        <taxon>Streptophyta</taxon>
        <taxon>Embryophyta</taxon>
        <taxon>Tracheophyta</taxon>
        <taxon>Spermatophyta</taxon>
        <taxon>Magnoliopsida</taxon>
        <taxon>eudicotyledons</taxon>
        <taxon>Gunneridae</taxon>
        <taxon>Pentapetalae</taxon>
        <taxon>rosids</taxon>
        <taxon>fabids</taxon>
        <taxon>Rosales</taxon>
        <taxon>Moraceae</taxon>
        <taxon>Ficeae</taxon>
        <taxon>Ficus</taxon>
    </lineage>
</organism>
<dbReference type="EMBL" id="BTGU01000010">
    <property type="protein sequence ID" value="GMN39718.1"/>
    <property type="molecule type" value="Genomic_DNA"/>
</dbReference>
<sequence length="378" mass="42294">MVSLRRVTCKREAPRSDGDTDGVSATGTPMLKLVRELMSKHRGRVLARKNVGSSAPGGQLGLTGGQLGLRYANVVCPISWRHVSMVWCQGTLGYATAGINGWGRCRSYAWYHVRGANCPKQPRRPRVLSNPGGRIQYHLNVTSMEVIAICLDMVGCCRILVGIFEQAKSCPDHVGLIWRDWREAELSPRNPRLDFPPEPTPINSGWVLSYSSSFAKSCRELSRTADRDCFAVKSENNREGSTAPAGEPVQSRQRARSRALHVNGLLVYQMADWEMVDRASDRPVYLVDYFTSAVTPSYLVALRDEFEIPNDIELVVPDPNDLPSRPPPGYITLFAEFFRAGLRLPFHPYLRPGLTRLNVAPMQLNTNAYRILISYFVL</sequence>
<feature type="region of interest" description="Disordered" evidence="1">
    <location>
        <begin position="1"/>
        <end position="26"/>
    </location>
</feature>
<evidence type="ECO:0000256" key="1">
    <source>
        <dbReference type="SAM" id="MobiDB-lite"/>
    </source>
</evidence>
<accession>A0AA88A5W8</accession>
<protein>
    <submittedName>
        <fullName evidence="2">Uncharacterized protein</fullName>
    </submittedName>
</protein>
<dbReference type="AlphaFoldDB" id="A0AA88A5W8"/>
<feature type="compositionally biased region" description="Basic and acidic residues" evidence="1">
    <location>
        <begin position="9"/>
        <end position="18"/>
    </location>
</feature>
<evidence type="ECO:0000313" key="2">
    <source>
        <dbReference type="EMBL" id="GMN39718.1"/>
    </source>
</evidence>
<comment type="caution">
    <text evidence="2">The sequence shown here is derived from an EMBL/GenBank/DDBJ whole genome shotgun (WGS) entry which is preliminary data.</text>
</comment>
<evidence type="ECO:0000313" key="3">
    <source>
        <dbReference type="Proteomes" id="UP001187192"/>
    </source>
</evidence>